<sequence>WQGEVLTALGVENITEVLGRRISTTDDTQLL</sequence>
<gene>
    <name evidence="1" type="ORF">S12H4_59444</name>
</gene>
<dbReference type="EMBL" id="BARW01038846">
    <property type="protein sequence ID" value="GAJ24785.1"/>
    <property type="molecule type" value="Genomic_DNA"/>
</dbReference>
<reference evidence="1" key="1">
    <citation type="journal article" date="2014" name="Front. Microbiol.">
        <title>High frequency of phylogenetically diverse reductive dehalogenase-homologous genes in deep subseafloor sedimentary metagenomes.</title>
        <authorList>
            <person name="Kawai M."/>
            <person name="Futagami T."/>
            <person name="Toyoda A."/>
            <person name="Takaki Y."/>
            <person name="Nishi S."/>
            <person name="Hori S."/>
            <person name="Arai W."/>
            <person name="Tsubouchi T."/>
            <person name="Morono Y."/>
            <person name="Uchiyama I."/>
            <person name="Ito T."/>
            <person name="Fujiyama A."/>
            <person name="Inagaki F."/>
            <person name="Takami H."/>
        </authorList>
    </citation>
    <scope>NUCLEOTIDE SEQUENCE</scope>
    <source>
        <strain evidence="1">Expedition CK06-06</strain>
    </source>
</reference>
<proteinExistence type="predicted"/>
<name>X1W339_9ZZZZ</name>
<accession>X1W339</accession>
<protein>
    <submittedName>
        <fullName evidence="1">Uncharacterized protein</fullName>
    </submittedName>
</protein>
<feature type="non-terminal residue" evidence="1">
    <location>
        <position position="1"/>
    </location>
</feature>
<evidence type="ECO:0000313" key="1">
    <source>
        <dbReference type="EMBL" id="GAJ24785.1"/>
    </source>
</evidence>
<dbReference type="AlphaFoldDB" id="X1W339"/>
<comment type="caution">
    <text evidence="1">The sequence shown here is derived from an EMBL/GenBank/DDBJ whole genome shotgun (WGS) entry which is preliminary data.</text>
</comment>
<organism evidence="1">
    <name type="scientific">marine sediment metagenome</name>
    <dbReference type="NCBI Taxonomy" id="412755"/>
    <lineage>
        <taxon>unclassified sequences</taxon>
        <taxon>metagenomes</taxon>
        <taxon>ecological metagenomes</taxon>
    </lineage>
</organism>